<protein>
    <submittedName>
        <fullName evidence="3">Putative secreted protein</fullName>
    </submittedName>
</protein>
<reference evidence="3" key="1">
    <citation type="journal article" date="2018" name="PLoS Negl. Trop. Dis.">
        <title>Sialome diversity of ticks revealed by RNAseq of single tick salivary glands.</title>
        <authorList>
            <person name="Perner J."/>
            <person name="Kropackova S."/>
            <person name="Kopacek P."/>
            <person name="Ribeiro J.M."/>
        </authorList>
    </citation>
    <scope>NUCLEOTIDE SEQUENCE</scope>
    <source>
        <strain evidence="3">Siblings of single egg batch collected in Ceske Budejovice</strain>
        <tissue evidence="3">Salivary glands</tissue>
    </source>
</reference>
<sequence length="384" mass="44521">MWLWKSQSAVSVALIIILLELSAQIAGQDLPRYYGSFYASGEIFRSKFEVATKEVVSSEADSSEEDYSEADSSEAKVEIKLKETNIFEEAYDEVGRKAALRITLDKEVIVFFEDLNTGHKFVIHSSGGYTTCKRAKQRDWRVTKYPVTVLRGPHKRKYTFLRDILTLRAVKVKSRKIELVRDMYCRVFEMNITDPTQRYIRPVVYWTLNETLHFDDSGNVKFPKTTPSPPQYTESRPPPEITDLRSAMKIPRNRTLAVPWMVYYINEFSPDKKEEITMRIFNIDYIRQPTVNNLLEIPDGVYCPGGYFRRGLLQPKYSNIKIFHYSARVWNSKTKSSSVIKSGHDGPKRFYSCGIPSDSEDCEFSSSDDDSDCRLMFFWKSNVF</sequence>
<feature type="compositionally biased region" description="Pro residues" evidence="1">
    <location>
        <begin position="226"/>
        <end position="239"/>
    </location>
</feature>
<dbReference type="EMBL" id="GEGO01006022">
    <property type="protein sequence ID" value="JAR89382.1"/>
    <property type="molecule type" value="Transcribed_RNA"/>
</dbReference>
<name>A0A147BG21_IXORI</name>
<feature type="chain" id="PRO_5007542276" evidence="2">
    <location>
        <begin position="28"/>
        <end position="384"/>
    </location>
</feature>
<evidence type="ECO:0000256" key="2">
    <source>
        <dbReference type="SAM" id="SignalP"/>
    </source>
</evidence>
<evidence type="ECO:0000313" key="3">
    <source>
        <dbReference type="EMBL" id="JAR89382.1"/>
    </source>
</evidence>
<proteinExistence type="predicted"/>
<feature type="signal peptide" evidence="2">
    <location>
        <begin position="1"/>
        <end position="27"/>
    </location>
</feature>
<keyword evidence="2" id="KW-0732">Signal</keyword>
<organism evidence="3">
    <name type="scientific">Ixodes ricinus</name>
    <name type="common">Common tick</name>
    <name type="synonym">Acarus ricinus</name>
    <dbReference type="NCBI Taxonomy" id="34613"/>
    <lineage>
        <taxon>Eukaryota</taxon>
        <taxon>Metazoa</taxon>
        <taxon>Ecdysozoa</taxon>
        <taxon>Arthropoda</taxon>
        <taxon>Chelicerata</taxon>
        <taxon>Arachnida</taxon>
        <taxon>Acari</taxon>
        <taxon>Parasitiformes</taxon>
        <taxon>Ixodida</taxon>
        <taxon>Ixodoidea</taxon>
        <taxon>Ixodidae</taxon>
        <taxon>Ixodinae</taxon>
        <taxon>Ixodes</taxon>
    </lineage>
</organism>
<dbReference type="AlphaFoldDB" id="A0A147BG21"/>
<feature type="region of interest" description="Disordered" evidence="1">
    <location>
        <begin position="219"/>
        <end position="239"/>
    </location>
</feature>
<evidence type="ECO:0000256" key="1">
    <source>
        <dbReference type="SAM" id="MobiDB-lite"/>
    </source>
</evidence>
<accession>A0A147BG21</accession>